<dbReference type="FunFam" id="3.40.50.300:FF:001462">
    <property type="entry name" value="Small GTP-binding protein, putative"/>
    <property type="match status" value="1"/>
</dbReference>
<evidence type="ECO:0000313" key="4">
    <source>
        <dbReference type="Proteomes" id="UP001162131"/>
    </source>
</evidence>
<dbReference type="SMART" id="SM00173">
    <property type="entry name" value="RAS"/>
    <property type="match status" value="1"/>
</dbReference>
<keyword evidence="1" id="KW-0547">Nucleotide-binding</keyword>
<dbReference type="SMART" id="SM00175">
    <property type="entry name" value="RAB"/>
    <property type="match status" value="1"/>
</dbReference>
<proteinExistence type="predicted"/>
<dbReference type="PROSITE" id="PS51420">
    <property type="entry name" value="RHO"/>
    <property type="match status" value="1"/>
</dbReference>
<comment type="caution">
    <text evidence="3">The sequence shown here is derived from an EMBL/GenBank/DDBJ whole genome shotgun (WGS) entry which is preliminary data.</text>
</comment>
<keyword evidence="2" id="KW-0342">GTP-binding</keyword>
<dbReference type="InterPro" id="IPR005225">
    <property type="entry name" value="Small_GTP-bd"/>
</dbReference>
<name>A0AAU9JWP3_9CILI</name>
<dbReference type="SMART" id="SM00174">
    <property type="entry name" value="RHO"/>
    <property type="match status" value="1"/>
</dbReference>
<dbReference type="Pfam" id="PF00071">
    <property type="entry name" value="Ras"/>
    <property type="match status" value="1"/>
</dbReference>
<dbReference type="Gene3D" id="3.40.50.300">
    <property type="entry name" value="P-loop containing nucleotide triphosphate hydrolases"/>
    <property type="match status" value="1"/>
</dbReference>
<dbReference type="PRINTS" id="PR00449">
    <property type="entry name" value="RASTRNSFRMNG"/>
</dbReference>
<dbReference type="EMBL" id="CAJZBQ010000050">
    <property type="protein sequence ID" value="CAG9329951.1"/>
    <property type="molecule type" value="Genomic_DNA"/>
</dbReference>
<dbReference type="PROSITE" id="PS51421">
    <property type="entry name" value="RAS"/>
    <property type="match status" value="1"/>
</dbReference>
<reference evidence="3" key="1">
    <citation type="submission" date="2021-09" db="EMBL/GenBank/DDBJ databases">
        <authorList>
            <consortium name="AG Swart"/>
            <person name="Singh M."/>
            <person name="Singh A."/>
            <person name="Seah K."/>
            <person name="Emmerich C."/>
        </authorList>
    </citation>
    <scope>NUCLEOTIDE SEQUENCE</scope>
    <source>
        <strain evidence="3">ATCC30299</strain>
    </source>
</reference>
<dbReference type="InterPro" id="IPR050227">
    <property type="entry name" value="Rab"/>
</dbReference>
<evidence type="ECO:0000313" key="3">
    <source>
        <dbReference type="EMBL" id="CAG9329951.1"/>
    </source>
</evidence>
<dbReference type="SMART" id="SM00176">
    <property type="entry name" value="RAN"/>
    <property type="match status" value="1"/>
</dbReference>
<dbReference type="Proteomes" id="UP001162131">
    <property type="component" value="Unassembled WGS sequence"/>
</dbReference>
<dbReference type="InterPro" id="IPR001806">
    <property type="entry name" value="Small_GTPase"/>
</dbReference>
<organism evidence="3 4">
    <name type="scientific">Blepharisma stoltei</name>
    <dbReference type="NCBI Taxonomy" id="1481888"/>
    <lineage>
        <taxon>Eukaryota</taxon>
        <taxon>Sar</taxon>
        <taxon>Alveolata</taxon>
        <taxon>Ciliophora</taxon>
        <taxon>Postciliodesmatophora</taxon>
        <taxon>Heterotrichea</taxon>
        <taxon>Heterotrichida</taxon>
        <taxon>Blepharismidae</taxon>
        <taxon>Blepharisma</taxon>
    </lineage>
</organism>
<sequence>MCCNNRKKRNKRELRCSSKIENKVIFLGDSGVGKSSILQRHIYNLFDEAHEITLGVQFHQSIVNTNAAQFKTNIPLDINKTIALDLWDTAGQERFKSLMPLYYRDTSVSVIVYDVANLKTFEKCSYWVNDLISKEPNCILFLVGNKADSSNKQVSEAMAKKFSKTHNMEWLETSAKSSLNIDLLFRKIAEAIMTKRNTASSELSSCY</sequence>
<dbReference type="InterPro" id="IPR027417">
    <property type="entry name" value="P-loop_NTPase"/>
</dbReference>
<evidence type="ECO:0000256" key="2">
    <source>
        <dbReference type="ARBA" id="ARBA00023134"/>
    </source>
</evidence>
<dbReference type="GO" id="GO:0003924">
    <property type="term" value="F:GTPase activity"/>
    <property type="evidence" value="ECO:0007669"/>
    <property type="project" value="InterPro"/>
</dbReference>
<dbReference type="PROSITE" id="PS51419">
    <property type="entry name" value="RAB"/>
    <property type="match status" value="1"/>
</dbReference>
<accession>A0AAU9JWP3</accession>
<dbReference type="CDD" id="cd00154">
    <property type="entry name" value="Rab"/>
    <property type="match status" value="1"/>
</dbReference>
<dbReference type="NCBIfam" id="TIGR00231">
    <property type="entry name" value="small_GTP"/>
    <property type="match status" value="1"/>
</dbReference>
<gene>
    <name evidence="3" type="ORF">BSTOLATCC_MIC50067</name>
</gene>
<dbReference type="PANTHER" id="PTHR47977">
    <property type="entry name" value="RAS-RELATED PROTEIN RAB"/>
    <property type="match status" value="1"/>
</dbReference>
<protein>
    <submittedName>
        <fullName evidence="3">Uncharacterized protein</fullName>
    </submittedName>
</protein>
<evidence type="ECO:0000256" key="1">
    <source>
        <dbReference type="ARBA" id="ARBA00022741"/>
    </source>
</evidence>
<dbReference type="AlphaFoldDB" id="A0AAU9JWP3"/>
<dbReference type="GO" id="GO:0005525">
    <property type="term" value="F:GTP binding"/>
    <property type="evidence" value="ECO:0007669"/>
    <property type="project" value="UniProtKB-KW"/>
</dbReference>
<dbReference type="SUPFAM" id="SSF52540">
    <property type="entry name" value="P-loop containing nucleoside triphosphate hydrolases"/>
    <property type="match status" value="1"/>
</dbReference>
<keyword evidence="4" id="KW-1185">Reference proteome</keyword>